<keyword evidence="2" id="KW-1003">Cell membrane</keyword>
<dbReference type="GO" id="GO:0005886">
    <property type="term" value="C:plasma membrane"/>
    <property type="evidence" value="ECO:0007669"/>
    <property type="project" value="UniProtKB-SubCell"/>
</dbReference>
<dbReference type="Pfam" id="PF02949">
    <property type="entry name" value="7tm_6"/>
    <property type="match status" value="1"/>
</dbReference>
<keyword evidence="4" id="KW-0812">Transmembrane</keyword>
<evidence type="ECO:0000313" key="10">
    <source>
        <dbReference type="EMBL" id="KAF2886507.1"/>
    </source>
</evidence>
<accession>A0A8K0CLZ7</accession>
<dbReference type="GO" id="GO:0007165">
    <property type="term" value="P:signal transduction"/>
    <property type="evidence" value="ECO:0007669"/>
    <property type="project" value="UniProtKB-KW"/>
</dbReference>
<dbReference type="PANTHER" id="PTHR21137:SF35">
    <property type="entry name" value="ODORANT RECEPTOR 19A-RELATED"/>
    <property type="match status" value="1"/>
</dbReference>
<evidence type="ECO:0000256" key="7">
    <source>
        <dbReference type="ARBA" id="ARBA00023136"/>
    </source>
</evidence>
<keyword evidence="3" id="KW-0716">Sensory transduction</keyword>
<evidence type="ECO:0000256" key="5">
    <source>
        <dbReference type="ARBA" id="ARBA00022725"/>
    </source>
</evidence>
<dbReference type="GO" id="GO:0005549">
    <property type="term" value="F:odorant binding"/>
    <property type="evidence" value="ECO:0007669"/>
    <property type="project" value="InterPro"/>
</dbReference>
<evidence type="ECO:0000256" key="4">
    <source>
        <dbReference type="ARBA" id="ARBA00022692"/>
    </source>
</evidence>
<keyword evidence="7" id="KW-0472">Membrane</keyword>
<evidence type="ECO:0000256" key="6">
    <source>
        <dbReference type="ARBA" id="ARBA00022989"/>
    </source>
</evidence>
<evidence type="ECO:0000313" key="11">
    <source>
        <dbReference type="Proteomes" id="UP000801492"/>
    </source>
</evidence>
<dbReference type="GO" id="GO:0004984">
    <property type="term" value="F:olfactory receptor activity"/>
    <property type="evidence" value="ECO:0007669"/>
    <property type="project" value="InterPro"/>
</dbReference>
<name>A0A8K0CLZ7_IGNLU</name>
<keyword evidence="5" id="KW-0552">Olfaction</keyword>
<comment type="caution">
    <text evidence="10">The sequence shown here is derived from an EMBL/GenBank/DDBJ whole genome shotgun (WGS) entry which is preliminary data.</text>
</comment>
<evidence type="ECO:0000256" key="9">
    <source>
        <dbReference type="ARBA" id="ARBA00023224"/>
    </source>
</evidence>
<gene>
    <name evidence="10" type="ORF">ILUMI_19666</name>
</gene>
<sequence>MDNVSFDEIIKEIPATLRLPFTVSYQLGALFMILAPLLEKPLPMGIWTLEGDDKLHHFVMTEQLIITPCSGLPLWTLDCMYRGFCGEIVVQFKILCQYLKDLTTEVNNFDEMKVFAVSNAVYFSKWYFYHLRSLKLPLLLMMRSAQYEIIIRAGGLVPINTATFVNILKEAWSACSLARGLRRDY</sequence>
<evidence type="ECO:0000256" key="8">
    <source>
        <dbReference type="ARBA" id="ARBA00023170"/>
    </source>
</evidence>
<keyword evidence="6" id="KW-1133">Transmembrane helix</keyword>
<dbReference type="Proteomes" id="UP000801492">
    <property type="component" value="Unassembled WGS sequence"/>
</dbReference>
<evidence type="ECO:0000256" key="1">
    <source>
        <dbReference type="ARBA" id="ARBA00004651"/>
    </source>
</evidence>
<evidence type="ECO:0000256" key="3">
    <source>
        <dbReference type="ARBA" id="ARBA00022606"/>
    </source>
</evidence>
<dbReference type="PANTHER" id="PTHR21137">
    <property type="entry name" value="ODORANT RECEPTOR"/>
    <property type="match status" value="1"/>
</dbReference>
<dbReference type="OrthoDB" id="676979at2759"/>
<dbReference type="InterPro" id="IPR004117">
    <property type="entry name" value="7tm6_olfct_rcpt"/>
</dbReference>
<dbReference type="EMBL" id="VTPC01087470">
    <property type="protein sequence ID" value="KAF2886507.1"/>
    <property type="molecule type" value="Genomic_DNA"/>
</dbReference>
<reference evidence="10" key="1">
    <citation type="submission" date="2019-08" db="EMBL/GenBank/DDBJ databases">
        <title>The genome of the North American firefly Photinus pyralis.</title>
        <authorList>
            <consortium name="Photinus pyralis genome working group"/>
            <person name="Fallon T.R."/>
            <person name="Sander Lower S.E."/>
            <person name="Weng J.-K."/>
        </authorList>
    </citation>
    <scope>NUCLEOTIDE SEQUENCE</scope>
    <source>
        <strain evidence="10">TRF0915ILg1</strain>
        <tissue evidence="10">Whole body</tissue>
    </source>
</reference>
<keyword evidence="8" id="KW-0675">Receptor</keyword>
<comment type="subcellular location">
    <subcellularLocation>
        <location evidence="1">Cell membrane</location>
        <topology evidence="1">Multi-pass membrane protein</topology>
    </subcellularLocation>
</comment>
<proteinExistence type="predicted"/>
<keyword evidence="11" id="KW-1185">Reference proteome</keyword>
<organism evidence="10 11">
    <name type="scientific">Ignelater luminosus</name>
    <name type="common">Cucubano</name>
    <name type="synonym">Pyrophorus luminosus</name>
    <dbReference type="NCBI Taxonomy" id="2038154"/>
    <lineage>
        <taxon>Eukaryota</taxon>
        <taxon>Metazoa</taxon>
        <taxon>Ecdysozoa</taxon>
        <taxon>Arthropoda</taxon>
        <taxon>Hexapoda</taxon>
        <taxon>Insecta</taxon>
        <taxon>Pterygota</taxon>
        <taxon>Neoptera</taxon>
        <taxon>Endopterygota</taxon>
        <taxon>Coleoptera</taxon>
        <taxon>Polyphaga</taxon>
        <taxon>Elateriformia</taxon>
        <taxon>Elateroidea</taxon>
        <taxon>Elateridae</taxon>
        <taxon>Agrypninae</taxon>
        <taxon>Pyrophorini</taxon>
        <taxon>Ignelater</taxon>
    </lineage>
</organism>
<keyword evidence="9" id="KW-0807">Transducer</keyword>
<dbReference type="AlphaFoldDB" id="A0A8K0CLZ7"/>
<evidence type="ECO:0000256" key="2">
    <source>
        <dbReference type="ARBA" id="ARBA00022475"/>
    </source>
</evidence>
<protein>
    <submittedName>
        <fullName evidence="10">Uncharacterized protein</fullName>
    </submittedName>
</protein>